<evidence type="ECO:0000256" key="5">
    <source>
        <dbReference type="ARBA" id="ARBA00022525"/>
    </source>
</evidence>
<evidence type="ECO:0000256" key="9">
    <source>
        <dbReference type="ARBA" id="ARBA00023180"/>
    </source>
</evidence>
<evidence type="ECO:0000256" key="1">
    <source>
        <dbReference type="ARBA" id="ARBA00000448"/>
    </source>
</evidence>
<sequence length="815" mass="88693">MVGNMMLTPTLQTASYLRLFSLVLILLTFSFLVSIVQYDQYCTTTSQPGVVQSLLCYTRCSTTIDATSAAPSPSEPDYNGLSPSVYPSPAANGTSTKAWAAAYVKAKHLLAQMTTAEKVNITHGWPGSCVGNTGAVSRLGVPPLCFADGPAGIRGQEFVSAFPAGIHLGATWDKELMHKYGRALGAEYHGRGVNVALGPVAGPLGRIARGGRNWEGFSNDPYLSGVGMGAVTRGIQDAGVIATPKHWILNEQELRRRETDLGEAISSNVDERALHELYVFPFMNALREGAGSIMCSYQRANHSYGCQNSKLLNGILKTELGFEGFVVSDWDGQKSGVASANAGLDVTMPSAGFWGDKLLEAVNNGTVDEDRLDDMATRLLAAWFLLHQEKGYPPPAIYSHTQQHPPVDVQADHAQLIREIGAAGTVLVKNVNRTLPLKTPRFLCIYGYDAVVKASPWENPDRFNGGYEVNFGWNTLNGTLISGGGSGSTTPPYVVSPFQAIQERVARDKGILRWDFLSDKPSPAYANTEACLVFINAYASESFDRTTLADEFSDRLVSNVADQCSNTVVIIHSAGIRTVSSWIDHPNVTAVVFAGLPGQESGNSLVDVLYGDVNPSGRLPYTVAKKESDYGRLLNSTVSFDKYPEDNFDEGLYVDYRAFDRDGIEPQFEFGFGLSYTTFDYSNLSISLKGETTTSEWPDPEIEVVQGGHPSLWDTVATVTCTIANAGEVDGAEVAQLYVGIPGDDTPARQLRGFERLGPLAPGESRQAVFELTRRDLSIWDVVSQQWRLRRGEYGIWVGTSSRDLRLKDTVKIEE</sequence>
<dbReference type="PRINTS" id="PR00133">
    <property type="entry name" value="GLHYDRLASE3"/>
</dbReference>
<dbReference type="GO" id="GO:0008422">
    <property type="term" value="F:beta-glucosidase activity"/>
    <property type="evidence" value="ECO:0007669"/>
    <property type="project" value="UniProtKB-EC"/>
</dbReference>
<evidence type="ECO:0000256" key="2">
    <source>
        <dbReference type="ARBA" id="ARBA00004613"/>
    </source>
</evidence>
<keyword evidence="17" id="KW-1185">Reference proteome</keyword>
<dbReference type="Pfam" id="PF00933">
    <property type="entry name" value="Glyco_hydro_3"/>
    <property type="match status" value="1"/>
</dbReference>
<dbReference type="EC" id="3.2.1.21" evidence="13"/>
<evidence type="ECO:0000259" key="15">
    <source>
        <dbReference type="SMART" id="SM01217"/>
    </source>
</evidence>
<keyword evidence="7 13" id="KW-0378">Hydrolase</keyword>
<evidence type="ECO:0000256" key="6">
    <source>
        <dbReference type="ARBA" id="ARBA00022729"/>
    </source>
</evidence>
<keyword evidence="14" id="KW-0472">Membrane</keyword>
<dbReference type="GO" id="GO:0005576">
    <property type="term" value="C:extracellular region"/>
    <property type="evidence" value="ECO:0007669"/>
    <property type="project" value="UniProtKB-SubCell"/>
</dbReference>
<evidence type="ECO:0000256" key="13">
    <source>
        <dbReference type="RuleBase" id="RU361161"/>
    </source>
</evidence>
<proteinExistence type="inferred from homology"/>
<reference evidence="16 17" key="1">
    <citation type="submission" date="2018-08" db="EMBL/GenBank/DDBJ databases">
        <title>Draft genome of the lignicolous fungus Coniochaeta pulveracea.</title>
        <authorList>
            <person name="Borstlap C.J."/>
            <person name="De Witt R.N."/>
            <person name="Botha A."/>
            <person name="Volschenk H."/>
        </authorList>
    </citation>
    <scope>NUCLEOTIDE SEQUENCE [LARGE SCALE GENOMIC DNA]</scope>
    <source>
        <strain evidence="16 17">CAB683</strain>
    </source>
</reference>
<dbReference type="STRING" id="177199.A0A420Y5K3"/>
<keyword evidence="10 13" id="KW-0119">Carbohydrate metabolism</keyword>
<dbReference type="InterPro" id="IPR036962">
    <property type="entry name" value="Glyco_hydro_3_N_sf"/>
</dbReference>
<evidence type="ECO:0000256" key="10">
    <source>
        <dbReference type="ARBA" id="ARBA00023277"/>
    </source>
</evidence>
<comment type="subcellular location">
    <subcellularLocation>
        <location evidence="2">Secreted</location>
    </subcellularLocation>
</comment>
<dbReference type="InterPro" id="IPR036881">
    <property type="entry name" value="Glyco_hydro_3_C_sf"/>
</dbReference>
<dbReference type="InterPro" id="IPR013783">
    <property type="entry name" value="Ig-like_fold"/>
</dbReference>
<dbReference type="FunFam" id="2.60.40.10:FF:000757">
    <property type="entry name" value="Beta-glucosidase G"/>
    <property type="match status" value="1"/>
</dbReference>
<evidence type="ECO:0000256" key="3">
    <source>
        <dbReference type="ARBA" id="ARBA00004987"/>
    </source>
</evidence>
<dbReference type="PANTHER" id="PTHR42715">
    <property type="entry name" value="BETA-GLUCOSIDASE"/>
    <property type="match status" value="1"/>
</dbReference>
<keyword evidence="11 13" id="KW-0326">Glycosidase</keyword>
<dbReference type="EMBL" id="QVQW01000048">
    <property type="protein sequence ID" value="RKU43020.1"/>
    <property type="molecule type" value="Genomic_DNA"/>
</dbReference>
<dbReference type="Proteomes" id="UP000275385">
    <property type="component" value="Unassembled WGS sequence"/>
</dbReference>
<protein>
    <recommendedName>
        <fullName evidence="13">beta-glucosidase</fullName>
        <ecNumber evidence="13">3.2.1.21</ecNumber>
    </recommendedName>
</protein>
<comment type="pathway">
    <text evidence="3 13">Glycan metabolism; cellulose degradation.</text>
</comment>
<evidence type="ECO:0000256" key="14">
    <source>
        <dbReference type="SAM" id="Phobius"/>
    </source>
</evidence>
<dbReference type="InterPro" id="IPR017853">
    <property type="entry name" value="GH"/>
</dbReference>
<evidence type="ECO:0000256" key="12">
    <source>
        <dbReference type="ARBA" id="ARBA00023326"/>
    </source>
</evidence>
<dbReference type="GO" id="GO:0030245">
    <property type="term" value="P:cellulose catabolic process"/>
    <property type="evidence" value="ECO:0007669"/>
    <property type="project" value="UniProtKB-UniPathway"/>
</dbReference>
<keyword evidence="9" id="KW-0325">Glycoprotein</keyword>
<dbReference type="SUPFAM" id="SSF52279">
    <property type="entry name" value="Beta-D-glucan exohydrolase, C-terminal domain"/>
    <property type="match status" value="1"/>
</dbReference>
<comment type="similarity">
    <text evidence="4 13">Belongs to the glycosyl hydrolase 3 family.</text>
</comment>
<evidence type="ECO:0000256" key="11">
    <source>
        <dbReference type="ARBA" id="ARBA00023295"/>
    </source>
</evidence>
<dbReference type="PANTHER" id="PTHR42715:SF5">
    <property type="entry name" value="BETA-GLUCOSIDASE M-RELATED"/>
    <property type="match status" value="1"/>
</dbReference>
<evidence type="ECO:0000313" key="17">
    <source>
        <dbReference type="Proteomes" id="UP000275385"/>
    </source>
</evidence>
<dbReference type="AlphaFoldDB" id="A0A420Y5K3"/>
<comment type="catalytic activity">
    <reaction evidence="1 13">
        <text>Hydrolysis of terminal, non-reducing beta-D-glucosyl residues with release of beta-D-glucose.</text>
        <dbReference type="EC" id="3.2.1.21"/>
    </reaction>
</comment>
<dbReference type="SMART" id="SM01217">
    <property type="entry name" value="Fn3_like"/>
    <property type="match status" value="1"/>
</dbReference>
<evidence type="ECO:0000313" key="16">
    <source>
        <dbReference type="EMBL" id="RKU43020.1"/>
    </source>
</evidence>
<dbReference type="Gene3D" id="3.40.50.1700">
    <property type="entry name" value="Glycoside hydrolase family 3 C-terminal domain"/>
    <property type="match status" value="1"/>
</dbReference>
<dbReference type="SUPFAM" id="SSF51445">
    <property type="entry name" value="(Trans)glycosidases"/>
    <property type="match status" value="1"/>
</dbReference>
<dbReference type="Gene3D" id="3.20.20.300">
    <property type="entry name" value="Glycoside hydrolase, family 3, N-terminal domain"/>
    <property type="match status" value="1"/>
</dbReference>
<keyword evidence="12 13" id="KW-0624">Polysaccharide degradation</keyword>
<keyword evidence="14" id="KW-0812">Transmembrane</keyword>
<dbReference type="FunFam" id="3.20.20.300:FF:000002">
    <property type="entry name" value="Probable beta-glucosidase"/>
    <property type="match status" value="1"/>
</dbReference>
<dbReference type="Gene3D" id="2.60.40.10">
    <property type="entry name" value="Immunoglobulins"/>
    <property type="match status" value="1"/>
</dbReference>
<evidence type="ECO:0000256" key="8">
    <source>
        <dbReference type="ARBA" id="ARBA00023001"/>
    </source>
</evidence>
<dbReference type="PROSITE" id="PS00775">
    <property type="entry name" value="GLYCOSYL_HYDROL_F3"/>
    <property type="match status" value="1"/>
</dbReference>
<name>A0A420Y5K3_9PEZI</name>
<organism evidence="16 17">
    <name type="scientific">Coniochaeta pulveracea</name>
    <dbReference type="NCBI Taxonomy" id="177199"/>
    <lineage>
        <taxon>Eukaryota</taxon>
        <taxon>Fungi</taxon>
        <taxon>Dikarya</taxon>
        <taxon>Ascomycota</taxon>
        <taxon>Pezizomycotina</taxon>
        <taxon>Sordariomycetes</taxon>
        <taxon>Sordariomycetidae</taxon>
        <taxon>Coniochaetales</taxon>
        <taxon>Coniochaetaceae</taxon>
        <taxon>Coniochaeta</taxon>
    </lineage>
</organism>
<keyword evidence="6" id="KW-0732">Signal</keyword>
<dbReference type="InterPro" id="IPR001764">
    <property type="entry name" value="Glyco_hydro_3_N"/>
</dbReference>
<feature type="domain" description="Fibronectin type III-like" evidence="15">
    <location>
        <begin position="733"/>
        <end position="802"/>
    </location>
</feature>
<dbReference type="InterPro" id="IPR019800">
    <property type="entry name" value="Glyco_hydro_3_AS"/>
</dbReference>
<accession>A0A420Y5K3</accession>
<dbReference type="OrthoDB" id="416222at2759"/>
<dbReference type="InterPro" id="IPR026891">
    <property type="entry name" value="Fn3-like"/>
</dbReference>
<gene>
    <name evidence="16" type="ORF">DL546_004149</name>
</gene>
<keyword evidence="8" id="KW-0136">Cellulose degradation</keyword>
<comment type="caution">
    <text evidence="16">The sequence shown here is derived from an EMBL/GenBank/DDBJ whole genome shotgun (WGS) entry which is preliminary data.</text>
</comment>
<evidence type="ECO:0000256" key="4">
    <source>
        <dbReference type="ARBA" id="ARBA00005336"/>
    </source>
</evidence>
<feature type="transmembrane region" description="Helical" evidence="14">
    <location>
        <begin position="16"/>
        <end position="38"/>
    </location>
</feature>
<dbReference type="Pfam" id="PF01915">
    <property type="entry name" value="Glyco_hydro_3_C"/>
    <property type="match status" value="1"/>
</dbReference>
<keyword evidence="5" id="KW-0964">Secreted</keyword>
<dbReference type="InterPro" id="IPR002772">
    <property type="entry name" value="Glyco_hydro_3_C"/>
</dbReference>
<dbReference type="UniPathway" id="UPA00696"/>
<keyword evidence="14" id="KW-1133">Transmembrane helix</keyword>
<dbReference type="InterPro" id="IPR050288">
    <property type="entry name" value="Cellulose_deg_GH3"/>
</dbReference>
<evidence type="ECO:0000256" key="7">
    <source>
        <dbReference type="ARBA" id="ARBA00022801"/>
    </source>
</evidence>
<dbReference type="Pfam" id="PF14310">
    <property type="entry name" value="Fn3-like"/>
    <property type="match status" value="1"/>
</dbReference>